<dbReference type="Gene3D" id="2.10.109.10">
    <property type="entry name" value="Umud Fragment, subunit A"/>
    <property type="match status" value="1"/>
</dbReference>
<name>A0A143PF56_LUTPR</name>
<dbReference type="EMBL" id="CP015136">
    <property type="protein sequence ID" value="AMY06913.1"/>
    <property type="molecule type" value="Genomic_DNA"/>
</dbReference>
<sequence>MEWYCQERLHRESDPSPASDRRFDEAERRFKTARCASLYRQFKQRRMAALSGVVTRVLLDKMQRKEARVEFVPLKRQYLHLAPLVASGVDRDVRLAHGNMAVAASLITALHRRNSSDSRHWGAVPSDYFWGRISVRWWPSVGRVDGPSARQ</sequence>
<organism evidence="2 3">
    <name type="scientific">Luteitalea pratensis</name>
    <dbReference type="NCBI Taxonomy" id="1855912"/>
    <lineage>
        <taxon>Bacteria</taxon>
        <taxon>Pseudomonadati</taxon>
        <taxon>Acidobacteriota</taxon>
        <taxon>Vicinamibacteria</taxon>
        <taxon>Vicinamibacterales</taxon>
        <taxon>Vicinamibacteraceae</taxon>
        <taxon>Luteitalea</taxon>
    </lineage>
</organism>
<dbReference type="KEGG" id="abac:LuPra_00075"/>
<proteinExistence type="predicted"/>
<dbReference type="Pfam" id="PF10502">
    <property type="entry name" value="Peptidase_S26"/>
    <property type="match status" value="1"/>
</dbReference>
<dbReference type="Proteomes" id="UP000076079">
    <property type="component" value="Chromosome"/>
</dbReference>
<dbReference type="GO" id="GO:0006465">
    <property type="term" value="P:signal peptide processing"/>
    <property type="evidence" value="ECO:0007669"/>
    <property type="project" value="InterPro"/>
</dbReference>
<dbReference type="AlphaFoldDB" id="A0A143PF56"/>
<keyword evidence="3" id="KW-1185">Reference proteome</keyword>
<protein>
    <recommendedName>
        <fullName evidence="1">Peptidase S26 domain-containing protein</fullName>
    </recommendedName>
</protein>
<evidence type="ECO:0000313" key="2">
    <source>
        <dbReference type="EMBL" id="AMY06913.1"/>
    </source>
</evidence>
<reference evidence="3" key="2">
    <citation type="submission" date="2016-04" db="EMBL/GenBank/DDBJ databases">
        <title>First Complete Genome Sequence of a Subdivision 6 Acidobacterium.</title>
        <authorList>
            <person name="Huang S."/>
            <person name="Vieira S."/>
            <person name="Bunk B."/>
            <person name="Riedel T."/>
            <person name="Sproeer C."/>
            <person name="Overmann J."/>
        </authorList>
    </citation>
    <scope>NUCLEOTIDE SEQUENCE [LARGE SCALE GENOMIC DNA]</scope>
    <source>
        <strain evidence="3">DSM 100886 HEG_-6_39</strain>
    </source>
</reference>
<accession>A0A143PF56</accession>
<dbReference type="GO" id="GO:0004252">
    <property type="term" value="F:serine-type endopeptidase activity"/>
    <property type="evidence" value="ECO:0007669"/>
    <property type="project" value="InterPro"/>
</dbReference>
<feature type="domain" description="Peptidase S26" evidence="1">
    <location>
        <begin position="111"/>
        <end position="138"/>
    </location>
</feature>
<dbReference type="InterPro" id="IPR036286">
    <property type="entry name" value="LexA/Signal_pep-like_sf"/>
</dbReference>
<reference evidence="2 3" key="1">
    <citation type="journal article" date="2016" name="Genome Announc.">
        <title>First Complete Genome Sequence of a Subdivision 6 Acidobacterium Strain.</title>
        <authorList>
            <person name="Huang S."/>
            <person name="Vieira S."/>
            <person name="Bunk B."/>
            <person name="Riedel T."/>
            <person name="Sproer C."/>
            <person name="Overmann J."/>
        </authorList>
    </citation>
    <scope>NUCLEOTIDE SEQUENCE [LARGE SCALE GENOMIC DNA]</scope>
    <source>
        <strain evidence="3">DSM 100886 HEG_-6_39</strain>
    </source>
</reference>
<evidence type="ECO:0000259" key="1">
    <source>
        <dbReference type="Pfam" id="PF10502"/>
    </source>
</evidence>
<dbReference type="InterPro" id="IPR019533">
    <property type="entry name" value="Peptidase_S26"/>
</dbReference>
<gene>
    <name evidence="2" type="ORF">LuPra_00075</name>
</gene>
<dbReference type="SUPFAM" id="SSF51306">
    <property type="entry name" value="LexA/Signal peptidase"/>
    <property type="match status" value="1"/>
</dbReference>
<dbReference type="RefSeq" id="WP_110168926.1">
    <property type="nucleotide sequence ID" value="NZ_CP015136.1"/>
</dbReference>
<evidence type="ECO:0000313" key="3">
    <source>
        <dbReference type="Proteomes" id="UP000076079"/>
    </source>
</evidence>